<keyword evidence="3" id="KW-0547">Nucleotide-binding</keyword>
<dbReference type="PROSITE" id="PS50893">
    <property type="entry name" value="ABC_TRANSPORTER_2"/>
    <property type="match status" value="1"/>
</dbReference>
<dbReference type="CDD" id="cd03214">
    <property type="entry name" value="ABC_Iron-Siderophores_B12_Hemin"/>
    <property type="match status" value="1"/>
</dbReference>
<evidence type="ECO:0000256" key="6">
    <source>
        <dbReference type="ARBA" id="ARBA00037066"/>
    </source>
</evidence>
<organism evidence="8 9">
    <name type="scientific">Gemmobacter fulvus</name>
    <dbReference type="NCBI Taxonomy" id="2840474"/>
    <lineage>
        <taxon>Bacteria</taxon>
        <taxon>Pseudomonadati</taxon>
        <taxon>Pseudomonadota</taxon>
        <taxon>Alphaproteobacteria</taxon>
        <taxon>Rhodobacterales</taxon>
        <taxon>Paracoccaceae</taxon>
        <taxon>Gemmobacter</taxon>
    </lineage>
</organism>
<evidence type="ECO:0000256" key="2">
    <source>
        <dbReference type="ARBA" id="ARBA00022448"/>
    </source>
</evidence>
<dbReference type="Pfam" id="PF00005">
    <property type="entry name" value="ABC_tran"/>
    <property type="match status" value="1"/>
</dbReference>
<dbReference type="Proteomes" id="UP000679352">
    <property type="component" value="Chromosome"/>
</dbReference>
<dbReference type="AlphaFoldDB" id="A0A975S0M4"/>
<dbReference type="KEGG" id="gfu:KM031_09780"/>
<dbReference type="InterPro" id="IPR027417">
    <property type="entry name" value="P-loop_NTPase"/>
</dbReference>
<evidence type="ECO:0000313" key="8">
    <source>
        <dbReference type="EMBL" id="QWK89165.1"/>
    </source>
</evidence>
<dbReference type="PANTHER" id="PTHR42794">
    <property type="entry name" value="HEMIN IMPORT ATP-BINDING PROTEIN HMUV"/>
    <property type="match status" value="1"/>
</dbReference>
<proteinExistence type="inferred from homology"/>
<dbReference type="InterPro" id="IPR003593">
    <property type="entry name" value="AAA+_ATPase"/>
</dbReference>
<evidence type="ECO:0000313" key="9">
    <source>
        <dbReference type="Proteomes" id="UP000679352"/>
    </source>
</evidence>
<name>A0A975S0M4_9RHOB</name>
<gene>
    <name evidence="8" type="ORF">KM031_09780</name>
</gene>
<dbReference type="GO" id="GO:0016887">
    <property type="term" value="F:ATP hydrolysis activity"/>
    <property type="evidence" value="ECO:0007669"/>
    <property type="project" value="InterPro"/>
</dbReference>
<sequence>MITVQNLSYAVKGKPLLHALTMQVARGETLGLIGPNGSGKSTLLRLLAGLLRPATGRVHLQGRPLDTLTRRAIAQQVALVEQHADTAEKLTARQAVELGRTPWLTALSPWSEADDSIVSAALATVAMQDHATRPWATLSGGERQRLHIARALAQRPELLLLDEPTNHLDIRHQLSILRLVSSLPVTSVIALHDLNQAMGCDRVAVLHQGRLLAIGPPADVLTPACLRDVFGVMARSLTDPTDGSTHLRFAPIA</sequence>
<reference evidence="8" key="1">
    <citation type="submission" date="2021-06" db="EMBL/GenBank/DDBJ databases">
        <title>Direct submission.</title>
        <authorList>
            <person name="Lee C.-S."/>
            <person name="Jin L."/>
        </authorList>
    </citation>
    <scope>NUCLEOTIDE SEQUENCE</scope>
    <source>
        <strain evidence="8">Con5</strain>
    </source>
</reference>
<dbReference type="Gene3D" id="3.40.50.300">
    <property type="entry name" value="P-loop containing nucleotide triphosphate hydrolases"/>
    <property type="match status" value="1"/>
</dbReference>
<dbReference type="InterPro" id="IPR003439">
    <property type="entry name" value="ABC_transporter-like_ATP-bd"/>
</dbReference>
<dbReference type="EMBL" id="CP076361">
    <property type="protein sequence ID" value="QWK89165.1"/>
    <property type="molecule type" value="Genomic_DNA"/>
</dbReference>
<protein>
    <submittedName>
        <fullName evidence="8">ABC transporter ATP-binding protein</fullName>
    </submittedName>
</protein>
<keyword evidence="9" id="KW-1185">Reference proteome</keyword>
<evidence type="ECO:0000256" key="3">
    <source>
        <dbReference type="ARBA" id="ARBA00022741"/>
    </source>
</evidence>
<evidence type="ECO:0000256" key="1">
    <source>
        <dbReference type="ARBA" id="ARBA00005417"/>
    </source>
</evidence>
<evidence type="ECO:0000256" key="4">
    <source>
        <dbReference type="ARBA" id="ARBA00022840"/>
    </source>
</evidence>
<dbReference type="SUPFAM" id="SSF52540">
    <property type="entry name" value="P-loop containing nucleoside triphosphate hydrolases"/>
    <property type="match status" value="1"/>
</dbReference>
<feature type="domain" description="ABC transporter" evidence="7">
    <location>
        <begin position="2"/>
        <end position="233"/>
    </location>
</feature>
<evidence type="ECO:0000259" key="7">
    <source>
        <dbReference type="PROSITE" id="PS50893"/>
    </source>
</evidence>
<keyword evidence="4 8" id="KW-0067">ATP-binding</keyword>
<keyword evidence="5" id="KW-1278">Translocase</keyword>
<evidence type="ECO:0000256" key="5">
    <source>
        <dbReference type="ARBA" id="ARBA00022967"/>
    </source>
</evidence>
<comment type="function">
    <text evidence="6">Part of the ABC transporter complex HmuTUV involved in hemin import. Responsible for energy coupling to the transport system.</text>
</comment>
<dbReference type="PANTHER" id="PTHR42794:SF1">
    <property type="entry name" value="HEMIN IMPORT ATP-BINDING PROTEIN HMUV"/>
    <property type="match status" value="1"/>
</dbReference>
<accession>A0A975S0M4</accession>
<dbReference type="FunFam" id="3.40.50.300:FF:000134">
    <property type="entry name" value="Iron-enterobactin ABC transporter ATP-binding protein"/>
    <property type="match status" value="1"/>
</dbReference>
<comment type="similarity">
    <text evidence="1">Belongs to the ABC transporter superfamily.</text>
</comment>
<dbReference type="GO" id="GO:0005524">
    <property type="term" value="F:ATP binding"/>
    <property type="evidence" value="ECO:0007669"/>
    <property type="project" value="UniProtKB-KW"/>
</dbReference>
<keyword evidence="2" id="KW-0813">Transport</keyword>
<dbReference type="SMART" id="SM00382">
    <property type="entry name" value="AAA"/>
    <property type="match status" value="1"/>
</dbReference>